<name>V5ANN2_TRYCR</name>
<dbReference type="VEuPathDB" id="TriTrypDB:TCDM_13291"/>
<dbReference type="Proteomes" id="UP000017861">
    <property type="component" value="Unassembled WGS sequence"/>
</dbReference>
<feature type="region of interest" description="Disordered" evidence="1">
    <location>
        <begin position="109"/>
        <end position="138"/>
    </location>
</feature>
<dbReference type="EMBL" id="AYLP01000933">
    <property type="protein sequence ID" value="ESS55252.1"/>
    <property type="molecule type" value="Genomic_DNA"/>
</dbReference>
<feature type="compositionally biased region" description="Low complexity" evidence="1">
    <location>
        <begin position="129"/>
        <end position="138"/>
    </location>
</feature>
<comment type="caution">
    <text evidence="2">The sequence shown here is derived from an EMBL/GenBank/DDBJ whole genome shotgun (WGS) entry which is preliminary data.</text>
</comment>
<reference evidence="2 3" key="1">
    <citation type="journal article" date="2014" name="Genome Announc.">
        <title>Trypanosoma cruzi Clone Dm28c Draft Genome Sequence.</title>
        <authorList>
            <person name="Grisard E.C."/>
            <person name="Teixeira S.M."/>
            <person name="de Almeida L.G."/>
            <person name="Stoco P.H."/>
            <person name="Gerber A.L."/>
            <person name="Talavera-Lopez C."/>
            <person name="Lima O.C."/>
            <person name="Andersson B."/>
            <person name="de Vasconcelos A.T."/>
        </authorList>
    </citation>
    <scope>NUCLEOTIDE SEQUENCE [LARGE SCALE GENOMIC DNA]</scope>
    <source>
        <strain evidence="2 3">Dm28c</strain>
    </source>
</reference>
<proteinExistence type="predicted"/>
<sequence length="214" mass="23358">MLGLCRSLSLPSLLLPLDPVTPRRLCVQGAFTAATRESIQICVCGRCVCCWSFQCLAISQWRLALDFLPSVCVHEAEKRENKPSKEVRQRAPPPIHTVSGIIIPAAVTPNNNNSRTQTHGRTVHRKHTATATTSSSRSHGGCLICHASAHAGQNTHIKQQAGCKRTIVLRKAHALSLVILQLPPPKPTRYYRSFYCCPSSASASAHQPTQAKNP</sequence>
<evidence type="ECO:0000313" key="2">
    <source>
        <dbReference type="EMBL" id="ESS55252.1"/>
    </source>
</evidence>
<dbReference type="OrthoDB" id="10641782at2759"/>
<feature type="compositionally biased region" description="Polar residues" evidence="1">
    <location>
        <begin position="109"/>
        <end position="120"/>
    </location>
</feature>
<accession>V5ANN2</accession>
<evidence type="ECO:0000256" key="1">
    <source>
        <dbReference type="SAM" id="MobiDB-lite"/>
    </source>
</evidence>
<gene>
    <name evidence="2" type="ORF">TCDM_13291</name>
</gene>
<organism evidence="2 3">
    <name type="scientific">Trypanosoma cruzi Dm28c</name>
    <dbReference type="NCBI Taxonomy" id="1416333"/>
    <lineage>
        <taxon>Eukaryota</taxon>
        <taxon>Discoba</taxon>
        <taxon>Euglenozoa</taxon>
        <taxon>Kinetoplastea</taxon>
        <taxon>Metakinetoplastina</taxon>
        <taxon>Trypanosomatida</taxon>
        <taxon>Trypanosomatidae</taxon>
        <taxon>Trypanosoma</taxon>
        <taxon>Schizotrypanum</taxon>
    </lineage>
</organism>
<dbReference type="AlphaFoldDB" id="V5ANN2"/>
<protein>
    <submittedName>
        <fullName evidence="2">Uncharacterized protein</fullName>
    </submittedName>
</protein>
<evidence type="ECO:0000313" key="3">
    <source>
        <dbReference type="Proteomes" id="UP000017861"/>
    </source>
</evidence>